<comment type="caution">
    <text evidence="2">The sequence shown here is derived from an EMBL/GenBank/DDBJ whole genome shotgun (WGS) entry which is preliminary data.</text>
</comment>
<name>A0A0F9P2A2_9ZZZZ</name>
<feature type="compositionally biased region" description="Acidic residues" evidence="1">
    <location>
        <begin position="108"/>
        <end position="121"/>
    </location>
</feature>
<dbReference type="EMBL" id="LAZR01002903">
    <property type="protein sequence ID" value="KKN24189.1"/>
    <property type="molecule type" value="Genomic_DNA"/>
</dbReference>
<feature type="region of interest" description="Disordered" evidence="1">
    <location>
        <begin position="69"/>
        <end position="179"/>
    </location>
</feature>
<feature type="compositionally biased region" description="Basic residues" evidence="1">
    <location>
        <begin position="125"/>
        <end position="134"/>
    </location>
</feature>
<evidence type="ECO:0000313" key="2">
    <source>
        <dbReference type="EMBL" id="KKN24189.1"/>
    </source>
</evidence>
<feature type="compositionally biased region" description="Basic and acidic residues" evidence="1">
    <location>
        <begin position="72"/>
        <end position="93"/>
    </location>
</feature>
<dbReference type="AlphaFoldDB" id="A0A0F9P2A2"/>
<gene>
    <name evidence="2" type="ORF">LCGC14_0897550</name>
</gene>
<proteinExistence type="predicted"/>
<feature type="compositionally biased region" description="Basic residues" evidence="1">
    <location>
        <begin position="169"/>
        <end position="179"/>
    </location>
</feature>
<reference evidence="2" key="1">
    <citation type="journal article" date="2015" name="Nature">
        <title>Complex archaea that bridge the gap between prokaryotes and eukaryotes.</title>
        <authorList>
            <person name="Spang A."/>
            <person name="Saw J.H."/>
            <person name="Jorgensen S.L."/>
            <person name="Zaremba-Niedzwiedzka K."/>
            <person name="Martijn J."/>
            <person name="Lind A.E."/>
            <person name="van Eijk R."/>
            <person name="Schleper C."/>
            <person name="Guy L."/>
            <person name="Ettema T.J."/>
        </authorList>
    </citation>
    <scope>NUCLEOTIDE SEQUENCE</scope>
</reference>
<sequence>MAKNPERETIVNFTEAEDLAQIYTCNRKWINRLEKMGFEATEEDKTGGKTFEIPKSAIALPVIRKTRKLTKAQKEEVAKRFRLAREAKDEAKPKPKTKKVKKAAPVVVEDDEEEEEEEEEETPKKVKKVKKVKKAKPEPEEDDEEEEEEGNGENGEEPEDEEEVVVVQPKKRVKKTAKK</sequence>
<evidence type="ECO:0000256" key="1">
    <source>
        <dbReference type="SAM" id="MobiDB-lite"/>
    </source>
</evidence>
<accession>A0A0F9P2A2</accession>
<feature type="compositionally biased region" description="Acidic residues" evidence="1">
    <location>
        <begin position="139"/>
        <end position="164"/>
    </location>
</feature>
<protein>
    <submittedName>
        <fullName evidence="2">Uncharacterized protein</fullName>
    </submittedName>
</protein>
<organism evidence="2">
    <name type="scientific">marine sediment metagenome</name>
    <dbReference type="NCBI Taxonomy" id="412755"/>
    <lineage>
        <taxon>unclassified sequences</taxon>
        <taxon>metagenomes</taxon>
        <taxon>ecological metagenomes</taxon>
    </lineage>
</organism>